<dbReference type="PANTHER" id="PTHR35603:SF2">
    <property type="entry name" value="OUTER MEMBRANE LIPOPROTEIN"/>
    <property type="match status" value="1"/>
</dbReference>
<evidence type="ECO:0000313" key="8">
    <source>
        <dbReference type="Proteomes" id="UP001216253"/>
    </source>
</evidence>
<comment type="similarity">
    <text evidence="2">Belongs to the rickettsiale 17 kDa surface antigen family.</text>
</comment>
<dbReference type="PANTHER" id="PTHR35603">
    <property type="match status" value="1"/>
</dbReference>
<evidence type="ECO:0000256" key="3">
    <source>
        <dbReference type="ARBA" id="ARBA00015281"/>
    </source>
</evidence>
<keyword evidence="4" id="KW-0472">Membrane</keyword>
<name>A0ABT5WRZ0_9SPHN</name>
<dbReference type="RefSeq" id="WP_275228909.1">
    <property type="nucleotide sequence ID" value="NZ_JARESE010000047.1"/>
</dbReference>
<dbReference type="Proteomes" id="UP001216253">
    <property type="component" value="Unassembled WGS sequence"/>
</dbReference>
<dbReference type="InterPro" id="IPR051407">
    <property type="entry name" value="Bact_OM_lipoprot/Surf_antigen"/>
</dbReference>
<dbReference type="Pfam" id="PF05433">
    <property type="entry name" value="Rick_17kDa_Anti"/>
    <property type="match status" value="1"/>
</dbReference>
<proteinExistence type="inferred from homology"/>
<keyword evidence="8" id="KW-1185">Reference proteome</keyword>
<evidence type="ECO:0000259" key="6">
    <source>
        <dbReference type="Pfam" id="PF05433"/>
    </source>
</evidence>
<dbReference type="InterPro" id="IPR008816">
    <property type="entry name" value="Gly_zipper_2TM_dom"/>
</dbReference>
<sequence length="146" mass="15633">MNGLAFLSLAAATLLGGCATTGSYGDDGWGYYDRGYSQRYGNYDWDRPDPRAGGYYADNYYRNDQRYRERRLSDNERIYRGRDGRYYCRRSDGTTGLIVGGVAGGVLGNVIAPGGSKTIGTVLGAIGGAAAGAAIDSGGRNDVRCR</sequence>
<evidence type="ECO:0000313" key="7">
    <source>
        <dbReference type="EMBL" id="MDE8652820.1"/>
    </source>
</evidence>
<evidence type="ECO:0000256" key="1">
    <source>
        <dbReference type="ARBA" id="ARBA00004459"/>
    </source>
</evidence>
<feature type="domain" description="Glycine zipper 2TM" evidence="6">
    <location>
        <begin position="96"/>
        <end position="135"/>
    </location>
</feature>
<evidence type="ECO:0000256" key="2">
    <source>
        <dbReference type="ARBA" id="ARBA00008681"/>
    </source>
</evidence>
<reference evidence="7 8" key="1">
    <citation type="submission" date="2023-03" db="EMBL/GenBank/DDBJ databases">
        <title>NovoSphingobium album sp. nov. isolated from polycyclic aromatic hydrocarbons- and heavy-metal polluted soil.</title>
        <authorList>
            <person name="Liu Z."/>
            <person name="Wang K."/>
        </authorList>
    </citation>
    <scope>NUCLEOTIDE SEQUENCE [LARGE SCALE GENOMIC DNA]</scope>
    <source>
        <strain evidence="7 8">H3SJ31-1</strain>
    </source>
</reference>
<protein>
    <recommendedName>
        <fullName evidence="3">17 kDa surface antigen</fullName>
    </recommendedName>
</protein>
<evidence type="ECO:0000256" key="5">
    <source>
        <dbReference type="ARBA" id="ARBA00023288"/>
    </source>
</evidence>
<keyword evidence="5" id="KW-0449">Lipoprotein</keyword>
<gene>
    <name evidence="7" type="ORF">PYV00_14025</name>
</gene>
<evidence type="ECO:0000256" key="4">
    <source>
        <dbReference type="ARBA" id="ARBA00023136"/>
    </source>
</evidence>
<dbReference type="EMBL" id="JARESE010000047">
    <property type="protein sequence ID" value="MDE8652820.1"/>
    <property type="molecule type" value="Genomic_DNA"/>
</dbReference>
<comment type="caution">
    <text evidence="7">The sequence shown here is derived from an EMBL/GenBank/DDBJ whole genome shotgun (WGS) entry which is preliminary data.</text>
</comment>
<organism evidence="7 8">
    <name type="scientific">Novosphingobium album</name>
    <name type="common">ex Liu et al. 2023</name>
    <dbReference type="NCBI Taxonomy" id="3031130"/>
    <lineage>
        <taxon>Bacteria</taxon>
        <taxon>Pseudomonadati</taxon>
        <taxon>Pseudomonadota</taxon>
        <taxon>Alphaproteobacteria</taxon>
        <taxon>Sphingomonadales</taxon>
        <taxon>Sphingomonadaceae</taxon>
        <taxon>Novosphingobium</taxon>
    </lineage>
</organism>
<accession>A0ABT5WRZ0</accession>
<comment type="subcellular location">
    <subcellularLocation>
        <location evidence="1">Cell outer membrane</location>
        <topology evidence="1">Lipid-anchor</topology>
    </subcellularLocation>
</comment>